<evidence type="ECO:0000313" key="16">
    <source>
        <dbReference type="EMBL" id="KOO29615.1"/>
    </source>
</evidence>
<dbReference type="SUPFAM" id="SSF56176">
    <property type="entry name" value="FAD-binding/transporter-associated domain-like"/>
    <property type="match status" value="1"/>
</dbReference>
<dbReference type="InterPro" id="IPR016169">
    <property type="entry name" value="FAD-bd_PCMH_sub2"/>
</dbReference>
<dbReference type="Pfam" id="PF20256">
    <property type="entry name" value="MoCoBD_2"/>
    <property type="match status" value="1"/>
</dbReference>
<reference evidence="17" key="1">
    <citation type="journal article" date="2015" name="PLoS Genet.">
        <title>Genome Sequence and Transcriptome Analyses of Chrysochromulina tobin: Metabolic Tools for Enhanced Algal Fitness in the Prominent Order Prymnesiales (Haptophyceae).</title>
        <authorList>
            <person name="Hovde B.T."/>
            <person name="Deodato C.R."/>
            <person name="Hunsperger H.M."/>
            <person name="Ryken S.A."/>
            <person name="Yost W."/>
            <person name="Jha R.K."/>
            <person name="Patterson J."/>
            <person name="Monnat R.J. Jr."/>
            <person name="Barlow S.B."/>
            <person name="Starkenburg S.R."/>
            <person name="Cattolico R.A."/>
        </authorList>
    </citation>
    <scope>NUCLEOTIDE SEQUENCE</scope>
    <source>
        <strain evidence="17">CCMP291</strain>
    </source>
</reference>
<dbReference type="SUPFAM" id="SSF54665">
    <property type="entry name" value="CO dehydrogenase molybdoprotein N-domain-like"/>
    <property type="match status" value="1"/>
</dbReference>
<feature type="non-terminal residue" evidence="16">
    <location>
        <position position="1739"/>
    </location>
</feature>
<evidence type="ECO:0000256" key="13">
    <source>
        <dbReference type="SAM" id="MobiDB-lite"/>
    </source>
</evidence>
<sequence length="1739" mass="183307">MSTHPLLGVIPGIHTRKAHQPIKYEGNPRSTPMKAVDAPPVTKSEPPVMPLPAGGAITFTINGELQTVQAGSDLDARTTLASYLRETLNLTGTKIGCNEGGCGACTVMIGRQNPSTSQFESTIANACLRPLFSLDGAHVITTEGLGSSVKGFGPVQRKIAECNGTQCGYCTPGFTLAMTGLLAETLTPTLEEVEARFQGNLCRCTGYRSIYEAMHSFAATDAEGQPTPEAKALCSEAIADIEDLLRKGAQDCHSRKHPEHEEGGCHSKTHGDEKGGCHGKTHGTSRMNPMTANGVTWIETKSLGDAIAEVNECLKRGETYRLVVGSTSTGVIKYYPSVRDKEHNIDWDNPTTFINIARLPELNKVAALSSGAGRIEFGAGQIEFGAAVTLSTIIEVLKASAATLGPAEADRVALESAVRHLMLVAHYQVRDVASWAGNLILAKSHPYFPSDVALVFGIAGVSLTVISAITGVRTTMNVLDFLDERYALQPDLVVLSATFPIAPEGTVLDSFKTAQSLVGQPVSMASFTNVLSIFSAELAAAMDNGPADGSGHFVVESAEYRQSLAEALLFKFMLAAVVRTYPTLPPDVDRRWLSAAAHYERPISAGQPSFPPLPAGFEAESPLGDPIEKVEGAVQASGEVLYTADLPKPSDTLHAAPAVVGPGDVGKTIVSIDASAATAVPGVFGFIAAEDVASVGASNFVAVGAAMPLGHIFAAGVTEYVGQFVGLVLANKFDVANRAAKLVVVHYSAEAPDVSHKGYHVPTMAYTKVAGPEHGLPVRAPPTGQPLADVSGTISTTGQKHFFLETQVTFAVPGADGQLTVQCASQAIQALKKTVATTLNKDLAKVTVTTTQIGGAYGGKAFLPVTVACAVSVAAIKVNRPVLCQLDRNIDMLSLGGRAPASADFSLSIDTGSKKLSSLVLTATVDCGCNSSGSVNTTSLNCYVVPGARLSKKNLITPTPVNTIMRAPGDFQGAFFMEGAMEAAARTCLLQNVLPLDDARPVQEANLDPGCADVWAKCKALGDAFLADARSFNAANRWRKRGVWTMAVKYSLSNQGYGQQATVTVHSDGSIALIHTGLEMGQGLNTKAVQSVAFELGSGLLAAPETLLPLVTTVRPTTTDGHTATTQTNTWGSGTSESVVFACLEACKTLKARLMPYKGAGDWRAICAAAAAAGVQLSETATKRQNIDGGSYLQYSSAICVAEIDVLSGEVELLRTDMFYDSGVALNPVIDIGQIEGSFVQGMGCLLTEELVRSPNDHRLVNNGTWDYKIPCPLDVPQTFNVSLMPNDINTAQGAVQGSKASGEPAYLLGAAAFFAVKMAIYAARAEANVPNPNGYFELQAPATPARVREACLVSLGERAATAGALVTTVTMGQPVRSGAKPAQSRAPNKVHVDAQVPPLPLAAMPMTGAAARARRMLHEASCSLALEKGIATSATELTRQGFLLWRSALGVGPSYKHFTFGTGLGHAAALRSEPPTAPTAARMRANPAGARVIHGRESEYAERRRHVVQEQMLARELAAMEAEQRQRTAHGTALRALQSREDERCASVREAVFVEELRASEAQAAGAHEVAALLEEMNEQRAAIARLAMQTMPEAEVMIRILRRELRAVEGNPPPLAPIGRGFFDLTSDLEYTSRALTQQPSYPYDSAPLLTLAFGRSMTRTISGHSSTYDEGSSAFASATASTAAAVAIAAREALQAELDAEKRLHVEALERLQAELAASNARSSALAAQLDATRAA</sequence>
<feature type="compositionally biased region" description="Basic and acidic residues" evidence="13">
    <location>
        <begin position="251"/>
        <end position="276"/>
    </location>
</feature>
<protein>
    <submittedName>
        <fullName evidence="16">Aldehyde oxidase</fullName>
    </submittedName>
</protein>
<dbReference type="PROSITE" id="PS51085">
    <property type="entry name" value="2FE2S_FER_2"/>
    <property type="match status" value="1"/>
</dbReference>
<evidence type="ECO:0000313" key="17">
    <source>
        <dbReference type="Proteomes" id="UP000037460"/>
    </source>
</evidence>
<dbReference type="Gene3D" id="3.10.20.30">
    <property type="match status" value="1"/>
</dbReference>
<dbReference type="SUPFAM" id="SSF54292">
    <property type="entry name" value="2Fe-2S ferredoxin-like"/>
    <property type="match status" value="1"/>
</dbReference>
<dbReference type="PANTHER" id="PTHR11908:SF132">
    <property type="entry name" value="ALDEHYDE OXIDASE 1-RELATED"/>
    <property type="match status" value="1"/>
</dbReference>
<dbReference type="CDD" id="cd00207">
    <property type="entry name" value="fer2"/>
    <property type="match status" value="1"/>
</dbReference>
<dbReference type="GO" id="GO:0051537">
    <property type="term" value="F:2 iron, 2 sulfur cluster binding"/>
    <property type="evidence" value="ECO:0007669"/>
    <property type="project" value="UniProtKB-KW"/>
</dbReference>
<dbReference type="Pfam" id="PF01799">
    <property type="entry name" value="Fer2_2"/>
    <property type="match status" value="1"/>
</dbReference>
<dbReference type="PROSITE" id="PS00197">
    <property type="entry name" value="2FE2S_FER_1"/>
    <property type="match status" value="1"/>
</dbReference>
<evidence type="ECO:0000256" key="3">
    <source>
        <dbReference type="ARBA" id="ARBA00006849"/>
    </source>
</evidence>
<evidence type="ECO:0000256" key="12">
    <source>
        <dbReference type="SAM" id="Coils"/>
    </source>
</evidence>
<dbReference type="Gene3D" id="3.30.390.50">
    <property type="entry name" value="CO dehydrogenase flavoprotein, C-terminal domain"/>
    <property type="match status" value="1"/>
</dbReference>
<dbReference type="PANTHER" id="PTHR11908">
    <property type="entry name" value="XANTHINE DEHYDROGENASE"/>
    <property type="match status" value="1"/>
</dbReference>
<dbReference type="GO" id="GO:0005506">
    <property type="term" value="F:iron ion binding"/>
    <property type="evidence" value="ECO:0007669"/>
    <property type="project" value="InterPro"/>
</dbReference>
<dbReference type="Pfam" id="PF00111">
    <property type="entry name" value="Fer2"/>
    <property type="match status" value="1"/>
</dbReference>
<evidence type="ECO:0000256" key="6">
    <source>
        <dbReference type="ARBA" id="ARBA00022723"/>
    </source>
</evidence>
<dbReference type="PROSITE" id="PS51387">
    <property type="entry name" value="FAD_PCMH"/>
    <property type="match status" value="1"/>
</dbReference>
<dbReference type="GO" id="GO:0071949">
    <property type="term" value="F:FAD binding"/>
    <property type="evidence" value="ECO:0007669"/>
    <property type="project" value="InterPro"/>
</dbReference>
<dbReference type="GO" id="GO:0016491">
    <property type="term" value="F:oxidoreductase activity"/>
    <property type="evidence" value="ECO:0007669"/>
    <property type="project" value="UniProtKB-KW"/>
</dbReference>
<keyword evidence="6" id="KW-0479">Metal-binding</keyword>
<comment type="cofactor">
    <cofactor evidence="11">
        <name>[2Fe-2S] cluster</name>
        <dbReference type="ChEBI" id="CHEBI:190135"/>
    </cofactor>
</comment>
<keyword evidence="4" id="KW-0500">Molybdenum</keyword>
<dbReference type="Gene3D" id="3.30.365.10">
    <property type="entry name" value="Aldehyde oxidase/xanthine dehydrogenase, molybdopterin binding domain"/>
    <property type="match status" value="4"/>
</dbReference>
<dbReference type="OrthoDB" id="8300278at2759"/>
<name>A0A0M0JSZ3_9EUKA</name>
<dbReference type="SUPFAM" id="SSF47741">
    <property type="entry name" value="CO dehydrogenase ISP C-domain like"/>
    <property type="match status" value="1"/>
</dbReference>
<dbReference type="InterPro" id="IPR036884">
    <property type="entry name" value="2Fe-2S-bd_dom_sf"/>
</dbReference>
<feature type="domain" description="FAD-binding PCMH-type" evidence="15">
    <location>
        <begin position="290"/>
        <end position="504"/>
    </location>
</feature>
<evidence type="ECO:0000259" key="15">
    <source>
        <dbReference type="PROSITE" id="PS51387"/>
    </source>
</evidence>
<keyword evidence="12" id="KW-0175">Coiled coil</keyword>
<dbReference type="InterPro" id="IPR036010">
    <property type="entry name" value="2Fe-2S_ferredoxin-like_sf"/>
</dbReference>
<evidence type="ECO:0000256" key="10">
    <source>
        <dbReference type="ARBA" id="ARBA00023027"/>
    </source>
</evidence>
<evidence type="ECO:0000256" key="9">
    <source>
        <dbReference type="ARBA" id="ARBA00023014"/>
    </source>
</evidence>
<dbReference type="SUPFAM" id="SSF56003">
    <property type="entry name" value="Molybdenum cofactor-binding domain"/>
    <property type="match status" value="1"/>
</dbReference>
<dbReference type="InterPro" id="IPR008274">
    <property type="entry name" value="AldOxase/xan_DH_MoCoBD1"/>
</dbReference>
<dbReference type="InterPro" id="IPR000674">
    <property type="entry name" value="Ald_Oxase/Xan_DH_a/b"/>
</dbReference>
<dbReference type="InterPro" id="IPR016166">
    <property type="entry name" value="FAD-bd_PCMH"/>
</dbReference>
<keyword evidence="9" id="KW-0411">Iron-sulfur</keyword>
<organism evidence="16 17">
    <name type="scientific">Chrysochromulina tobinii</name>
    <dbReference type="NCBI Taxonomy" id="1460289"/>
    <lineage>
        <taxon>Eukaryota</taxon>
        <taxon>Haptista</taxon>
        <taxon>Haptophyta</taxon>
        <taxon>Prymnesiophyceae</taxon>
        <taxon>Prymnesiales</taxon>
        <taxon>Chrysochromulinaceae</taxon>
        <taxon>Chrysochromulina</taxon>
    </lineage>
</organism>
<evidence type="ECO:0000256" key="4">
    <source>
        <dbReference type="ARBA" id="ARBA00022505"/>
    </source>
</evidence>
<evidence type="ECO:0000256" key="1">
    <source>
        <dbReference type="ARBA" id="ARBA00001924"/>
    </source>
</evidence>
<feature type="coiled-coil region" evidence="12">
    <location>
        <begin position="1694"/>
        <end position="1732"/>
    </location>
</feature>
<dbReference type="Gene3D" id="3.90.1170.50">
    <property type="entry name" value="Aldehyde oxidase/xanthine dehydrogenase, a/b hammerhead"/>
    <property type="match status" value="1"/>
</dbReference>
<dbReference type="Proteomes" id="UP000037460">
    <property type="component" value="Unassembled WGS sequence"/>
</dbReference>
<dbReference type="InterPro" id="IPR036856">
    <property type="entry name" value="Ald_Oxase/Xan_DH_a/b_sf"/>
</dbReference>
<evidence type="ECO:0000256" key="2">
    <source>
        <dbReference type="ARBA" id="ARBA00001974"/>
    </source>
</evidence>
<dbReference type="Pfam" id="PF00941">
    <property type="entry name" value="FAD_binding_5"/>
    <property type="match status" value="1"/>
</dbReference>
<keyword evidence="8" id="KW-0408">Iron</keyword>
<dbReference type="InterPro" id="IPR002346">
    <property type="entry name" value="Mopterin_DH_FAD-bd"/>
</dbReference>
<dbReference type="EMBL" id="JWZX01002387">
    <property type="protein sequence ID" value="KOO29615.1"/>
    <property type="molecule type" value="Genomic_DNA"/>
</dbReference>
<dbReference type="InterPro" id="IPR006058">
    <property type="entry name" value="2Fe2S_fd_BS"/>
</dbReference>
<comment type="caution">
    <text evidence="16">The sequence shown here is derived from an EMBL/GenBank/DDBJ whole genome shotgun (WGS) entry which is preliminary data.</text>
</comment>
<feature type="region of interest" description="Disordered" evidence="13">
    <location>
        <begin position="22"/>
        <end position="42"/>
    </location>
</feature>
<evidence type="ECO:0000259" key="14">
    <source>
        <dbReference type="PROSITE" id="PS51085"/>
    </source>
</evidence>
<keyword evidence="5" id="KW-0001">2Fe-2S</keyword>
<dbReference type="Gene3D" id="1.10.150.120">
    <property type="entry name" value="[2Fe-2S]-binding domain"/>
    <property type="match status" value="1"/>
</dbReference>
<proteinExistence type="inferred from homology"/>
<feature type="region of interest" description="Disordered" evidence="13">
    <location>
        <begin position="251"/>
        <end position="289"/>
    </location>
</feature>
<dbReference type="InterPro" id="IPR016208">
    <property type="entry name" value="Ald_Oxase/xanthine_DH-like"/>
</dbReference>
<dbReference type="InterPro" id="IPR046867">
    <property type="entry name" value="AldOxase/xan_DH_MoCoBD2"/>
</dbReference>
<dbReference type="FunFam" id="3.10.20.30:FF:000012">
    <property type="entry name" value="Xanthine dehydrogenase/oxidase"/>
    <property type="match status" value="1"/>
</dbReference>
<evidence type="ECO:0000256" key="7">
    <source>
        <dbReference type="ARBA" id="ARBA00023002"/>
    </source>
</evidence>
<keyword evidence="10" id="KW-0520">NAD</keyword>
<dbReference type="SMART" id="SM01008">
    <property type="entry name" value="Ald_Xan_dh_C"/>
    <property type="match status" value="1"/>
</dbReference>
<dbReference type="Pfam" id="PF02738">
    <property type="entry name" value="MoCoBD_1"/>
    <property type="match status" value="1"/>
</dbReference>
<evidence type="ECO:0000256" key="5">
    <source>
        <dbReference type="ARBA" id="ARBA00022714"/>
    </source>
</evidence>
<dbReference type="Pfam" id="PF01315">
    <property type="entry name" value="Ald_Xan_dh_C"/>
    <property type="match status" value="1"/>
</dbReference>
<dbReference type="Gene3D" id="3.30.465.10">
    <property type="match status" value="1"/>
</dbReference>
<gene>
    <name evidence="16" type="ORF">Ctob_013658</name>
</gene>
<dbReference type="FunFam" id="3.30.365.10:FF:000001">
    <property type="entry name" value="Xanthine dehydrogenase oxidase"/>
    <property type="match status" value="1"/>
</dbReference>
<evidence type="ECO:0000256" key="8">
    <source>
        <dbReference type="ARBA" id="ARBA00023004"/>
    </source>
</evidence>
<dbReference type="InterPro" id="IPR002888">
    <property type="entry name" value="2Fe-2S-bd"/>
</dbReference>
<dbReference type="InterPro" id="IPR012675">
    <property type="entry name" value="Beta-grasp_dom_sf"/>
</dbReference>
<comment type="cofactor">
    <cofactor evidence="2">
        <name>FAD</name>
        <dbReference type="ChEBI" id="CHEBI:57692"/>
    </cofactor>
</comment>
<accession>A0A0M0JSZ3</accession>
<dbReference type="InterPro" id="IPR036318">
    <property type="entry name" value="FAD-bd_PCMH-like_sf"/>
</dbReference>
<dbReference type="InterPro" id="IPR001041">
    <property type="entry name" value="2Fe-2S_ferredoxin-type"/>
</dbReference>
<evidence type="ECO:0000256" key="11">
    <source>
        <dbReference type="ARBA" id="ARBA00034078"/>
    </source>
</evidence>
<keyword evidence="17" id="KW-1185">Reference proteome</keyword>
<comment type="similarity">
    <text evidence="3">Belongs to the xanthine dehydrogenase family.</text>
</comment>
<keyword evidence="7" id="KW-0560">Oxidoreductase</keyword>
<dbReference type="InterPro" id="IPR037165">
    <property type="entry name" value="AldOxase/xan_DH_Mopterin-bd_sf"/>
</dbReference>
<comment type="cofactor">
    <cofactor evidence="1">
        <name>Mo-molybdopterin</name>
        <dbReference type="ChEBI" id="CHEBI:71302"/>
    </cofactor>
</comment>
<feature type="domain" description="2Fe-2S ferredoxin-type" evidence="14">
    <location>
        <begin position="55"/>
        <end position="145"/>
    </location>
</feature>